<protein>
    <submittedName>
        <fullName evidence="2">Phasin family protein</fullName>
    </submittedName>
</protein>
<organism evidence="2 3">
    <name type="scientific">Azotobacter bryophylli</name>
    <dbReference type="NCBI Taxonomy" id="1986537"/>
    <lineage>
        <taxon>Bacteria</taxon>
        <taxon>Pseudomonadati</taxon>
        <taxon>Pseudomonadota</taxon>
        <taxon>Gammaproteobacteria</taxon>
        <taxon>Pseudomonadales</taxon>
        <taxon>Pseudomonadaceae</taxon>
        <taxon>Azotobacter</taxon>
    </lineage>
</organism>
<proteinExistence type="predicted"/>
<feature type="region of interest" description="Disordered" evidence="1">
    <location>
        <begin position="152"/>
        <end position="175"/>
    </location>
</feature>
<comment type="caution">
    <text evidence="2">The sequence shown here is derived from an EMBL/GenBank/DDBJ whole genome shotgun (WGS) entry which is preliminary data.</text>
</comment>
<evidence type="ECO:0000313" key="2">
    <source>
        <dbReference type="EMBL" id="MFC2972078.1"/>
    </source>
</evidence>
<dbReference type="RefSeq" id="WP_377813708.1">
    <property type="nucleotide sequence ID" value="NZ_JBHRSJ010000012.1"/>
</dbReference>
<gene>
    <name evidence="2" type="ORF">ACFOJE_07625</name>
</gene>
<dbReference type="EMBL" id="JBHRSJ010000012">
    <property type="protein sequence ID" value="MFC2972078.1"/>
    <property type="molecule type" value="Genomic_DNA"/>
</dbReference>
<accession>A0ABV7ASS8</accession>
<evidence type="ECO:0000313" key="3">
    <source>
        <dbReference type="Proteomes" id="UP001595457"/>
    </source>
</evidence>
<evidence type="ECO:0000256" key="1">
    <source>
        <dbReference type="SAM" id="MobiDB-lite"/>
    </source>
</evidence>
<reference evidence="3" key="1">
    <citation type="journal article" date="2019" name="Int. J. Syst. Evol. Microbiol.">
        <title>The Global Catalogue of Microorganisms (GCM) 10K type strain sequencing project: providing services to taxonomists for standard genome sequencing and annotation.</title>
        <authorList>
            <consortium name="The Broad Institute Genomics Platform"/>
            <consortium name="The Broad Institute Genome Sequencing Center for Infectious Disease"/>
            <person name="Wu L."/>
            <person name="Ma J."/>
        </authorList>
    </citation>
    <scope>NUCLEOTIDE SEQUENCE [LARGE SCALE GENOMIC DNA]</scope>
    <source>
        <strain evidence="3">KCTC 62195</strain>
    </source>
</reference>
<name>A0ABV7ASS8_9GAMM</name>
<dbReference type="Proteomes" id="UP001595457">
    <property type="component" value="Unassembled WGS sequence"/>
</dbReference>
<sequence>MSYNDSQDTQHSNLDELHDLSARCADASERLLRLQFGALRTASDQAFACLGRRLPGQVADPALEWRSLTDHNRRLWGLLASSRGVLLDLWAEQLDAGRRQMRGMVAEVARNAPSDAAPVVRSLTNLLGALDDCCDIATNLAERAVDLGASMPSVEPAPAGAGEETIAKRSTSAEA</sequence>
<keyword evidence="3" id="KW-1185">Reference proteome</keyword>